<accession>A0AAD8G914</accession>
<protein>
    <submittedName>
        <fullName evidence="2">Uncharacterized protein</fullName>
    </submittedName>
</protein>
<organism evidence="2 3">
    <name type="scientific">Acipenser oxyrinchus oxyrinchus</name>
    <dbReference type="NCBI Taxonomy" id="40147"/>
    <lineage>
        <taxon>Eukaryota</taxon>
        <taxon>Metazoa</taxon>
        <taxon>Chordata</taxon>
        <taxon>Craniata</taxon>
        <taxon>Vertebrata</taxon>
        <taxon>Euteleostomi</taxon>
        <taxon>Actinopterygii</taxon>
        <taxon>Chondrostei</taxon>
        <taxon>Acipenseriformes</taxon>
        <taxon>Acipenseridae</taxon>
        <taxon>Acipenser</taxon>
    </lineage>
</organism>
<sequence length="90" mass="9934">MMGNCCHKSNRDGKQDTEGQDETLYANMAVGETPVNEDVLYATIDHGDPANSRKAVVMSDDCDYAVVNLPSVKKRNNSNEECNDDYVQMG</sequence>
<proteinExistence type="predicted"/>
<gene>
    <name evidence="2" type="ORF">AOXY_G8839</name>
</gene>
<evidence type="ECO:0000313" key="2">
    <source>
        <dbReference type="EMBL" id="KAK1169928.1"/>
    </source>
</evidence>
<evidence type="ECO:0000313" key="3">
    <source>
        <dbReference type="Proteomes" id="UP001230051"/>
    </source>
</evidence>
<dbReference type="Proteomes" id="UP001230051">
    <property type="component" value="Unassembled WGS sequence"/>
</dbReference>
<dbReference type="EMBL" id="JAGXEW010000007">
    <property type="protein sequence ID" value="KAK1169928.1"/>
    <property type="molecule type" value="Genomic_DNA"/>
</dbReference>
<reference evidence="2" key="1">
    <citation type="submission" date="2022-02" db="EMBL/GenBank/DDBJ databases">
        <title>Atlantic sturgeon de novo genome assembly.</title>
        <authorList>
            <person name="Stock M."/>
            <person name="Klopp C."/>
            <person name="Guiguen Y."/>
            <person name="Cabau C."/>
            <person name="Parinello H."/>
            <person name="Santidrian Yebra-Pimentel E."/>
            <person name="Kuhl H."/>
            <person name="Dirks R.P."/>
            <person name="Guessner J."/>
            <person name="Wuertz S."/>
            <person name="Du K."/>
            <person name="Schartl M."/>
        </authorList>
    </citation>
    <scope>NUCLEOTIDE SEQUENCE</scope>
    <source>
        <strain evidence="2">STURGEONOMICS-FGT-2020</strain>
        <tissue evidence="2">Whole blood</tissue>
    </source>
</reference>
<feature type="region of interest" description="Disordered" evidence="1">
    <location>
        <begin position="1"/>
        <end position="22"/>
    </location>
</feature>
<name>A0AAD8G914_ACIOX</name>
<comment type="caution">
    <text evidence="2">The sequence shown here is derived from an EMBL/GenBank/DDBJ whole genome shotgun (WGS) entry which is preliminary data.</text>
</comment>
<dbReference type="AlphaFoldDB" id="A0AAD8G914"/>
<keyword evidence="3" id="KW-1185">Reference proteome</keyword>
<evidence type="ECO:0000256" key="1">
    <source>
        <dbReference type="SAM" id="MobiDB-lite"/>
    </source>
</evidence>